<gene>
    <name evidence="2" type="ORF">NP048_17320</name>
</gene>
<dbReference type="SUPFAM" id="SSF49299">
    <property type="entry name" value="PKD domain"/>
    <property type="match status" value="1"/>
</dbReference>
<dbReference type="EMBL" id="CP101987">
    <property type="protein sequence ID" value="UUI71528.1"/>
    <property type="molecule type" value="Genomic_DNA"/>
</dbReference>
<dbReference type="InterPro" id="IPR035986">
    <property type="entry name" value="PKD_dom_sf"/>
</dbReference>
<sequence length="291" mass="31741">MSQRVSSFALTALLILGAAVPGDDLGTAGKAGEGQFEFFAAREAERAARATRSLPPELRLFNYERAPQCREVAGIWTKGSADGTCPELADLAGAIQQCEDGDTMVLPMWRQARTTPAAAWGPWQQIDAGGCGVDLLPVLTEADFRLLPIPAPTLTLQPDRGWVLINIETIVTTDPTPVTLRTELLGYGITVEATPTRWTYDFGDGHTLTTRSPGHPYPDHDVFHEYENPGTTTITLQAEWTGRYQIDGNPTWRDITGTAITTTTSPPFTIEERTSRLVADLCTDRPKPPDC</sequence>
<dbReference type="PROSITE" id="PS50093">
    <property type="entry name" value="PKD"/>
    <property type="match status" value="1"/>
</dbReference>
<evidence type="ECO:0000259" key="1">
    <source>
        <dbReference type="PROSITE" id="PS50093"/>
    </source>
</evidence>
<organism evidence="2 3">
    <name type="scientific">Cellulomonas xiejunii</name>
    <dbReference type="NCBI Taxonomy" id="2968083"/>
    <lineage>
        <taxon>Bacteria</taxon>
        <taxon>Bacillati</taxon>
        <taxon>Actinomycetota</taxon>
        <taxon>Actinomycetes</taxon>
        <taxon>Micrococcales</taxon>
        <taxon>Cellulomonadaceae</taxon>
        <taxon>Cellulomonas</taxon>
    </lineage>
</organism>
<evidence type="ECO:0000313" key="2">
    <source>
        <dbReference type="EMBL" id="UUI71528.1"/>
    </source>
</evidence>
<protein>
    <recommendedName>
        <fullName evidence="1">PKD domain-containing protein</fullName>
    </recommendedName>
</protein>
<reference evidence="2 3" key="1">
    <citation type="submission" date="2022-07" db="EMBL/GenBank/DDBJ databases">
        <title>Novel species in genus cellulomonas.</title>
        <authorList>
            <person name="Ye L."/>
        </authorList>
    </citation>
    <scope>NUCLEOTIDE SEQUENCE [LARGE SCALE GENOMIC DNA]</scope>
    <source>
        <strain evidence="3">zg-B89</strain>
    </source>
</reference>
<dbReference type="Proteomes" id="UP001316384">
    <property type="component" value="Chromosome"/>
</dbReference>
<keyword evidence="3" id="KW-1185">Reference proteome</keyword>
<proteinExistence type="predicted"/>
<dbReference type="InterPro" id="IPR000601">
    <property type="entry name" value="PKD_dom"/>
</dbReference>
<name>A0ABY5KT69_9CELL</name>
<dbReference type="CDD" id="cd00146">
    <property type="entry name" value="PKD"/>
    <property type="match status" value="1"/>
</dbReference>
<evidence type="ECO:0000313" key="3">
    <source>
        <dbReference type="Proteomes" id="UP001316384"/>
    </source>
</evidence>
<feature type="domain" description="PKD" evidence="1">
    <location>
        <begin position="194"/>
        <end position="238"/>
    </location>
</feature>
<dbReference type="RefSeq" id="WP_256769346.1">
    <property type="nucleotide sequence ID" value="NZ_CP101987.1"/>
</dbReference>
<accession>A0ABY5KT69</accession>
<dbReference type="Gene3D" id="2.60.40.10">
    <property type="entry name" value="Immunoglobulins"/>
    <property type="match status" value="1"/>
</dbReference>
<dbReference type="InterPro" id="IPR013783">
    <property type="entry name" value="Ig-like_fold"/>
</dbReference>